<dbReference type="AlphaFoldDB" id="A0A9C6U140"/>
<dbReference type="KEGG" id="adu:127748527"/>
<proteinExistence type="predicted"/>
<dbReference type="Proteomes" id="UP000515211">
    <property type="component" value="Chromosome 6"/>
</dbReference>
<dbReference type="GeneID" id="127748527"/>
<evidence type="ECO:0000313" key="2">
    <source>
        <dbReference type="RefSeq" id="XP_052119099.1"/>
    </source>
</evidence>
<keyword evidence="1" id="KW-1185">Reference proteome</keyword>
<name>A0A9C6U140_ARADU</name>
<organism evidence="1 2">
    <name type="scientific">Arachis duranensis</name>
    <name type="common">Wild peanut</name>
    <dbReference type="NCBI Taxonomy" id="130453"/>
    <lineage>
        <taxon>Eukaryota</taxon>
        <taxon>Viridiplantae</taxon>
        <taxon>Streptophyta</taxon>
        <taxon>Embryophyta</taxon>
        <taxon>Tracheophyta</taxon>
        <taxon>Spermatophyta</taxon>
        <taxon>Magnoliopsida</taxon>
        <taxon>eudicotyledons</taxon>
        <taxon>Gunneridae</taxon>
        <taxon>Pentapetalae</taxon>
        <taxon>rosids</taxon>
        <taxon>fabids</taxon>
        <taxon>Fabales</taxon>
        <taxon>Fabaceae</taxon>
        <taxon>Papilionoideae</taxon>
        <taxon>50 kb inversion clade</taxon>
        <taxon>dalbergioids sensu lato</taxon>
        <taxon>Dalbergieae</taxon>
        <taxon>Pterocarpus clade</taxon>
        <taxon>Arachis</taxon>
    </lineage>
</organism>
<protein>
    <submittedName>
        <fullName evidence="2">Uncharacterized protein LOC127748527</fullName>
    </submittedName>
</protein>
<accession>A0A9C6U140</accession>
<dbReference type="RefSeq" id="XP_052119099.1">
    <property type="nucleotide sequence ID" value="XM_052263139.1"/>
</dbReference>
<sequence length="106" mass="12742">MEDMLYSKDLYDLVEGNKSKGTKSNAEWKKFALIRQWLDLSMYPHVDTETNAEKMWNKLKELYERKNMQNKAFLIRKLANMKYTEGKSMPEYLSIFQETVNWCTKL</sequence>
<evidence type="ECO:0000313" key="1">
    <source>
        <dbReference type="Proteomes" id="UP000515211"/>
    </source>
</evidence>
<reference evidence="2" key="2">
    <citation type="submission" date="2025-08" db="UniProtKB">
        <authorList>
            <consortium name="RefSeq"/>
        </authorList>
    </citation>
    <scope>IDENTIFICATION</scope>
    <source>
        <tissue evidence="2">Whole plant</tissue>
    </source>
</reference>
<reference evidence="1" key="1">
    <citation type="journal article" date="2016" name="Nat. Genet.">
        <title>The genome sequences of Arachis duranensis and Arachis ipaensis, the diploid ancestors of cultivated peanut.</title>
        <authorList>
            <person name="Bertioli D.J."/>
            <person name="Cannon S.B."/>
            <person name="Froenicke L."/>
            <person name="Huang G."/>
            <person name="Farmer A.D."/>
            <person name="Cannon E.K."/>
            <person name="Liu X."/>
            <person name="Gao D."/>
            <person name="Clevenger J."/>
            <person name="Dash S."/>
            <person name="Ren L."/>
            <person name="Moretzsohn M.C."/>
            <person name="Shirasawa K."/>
            <person name="Huang W."/>
            <person name="Vidigal B."/>
            <person name="Abernathy B."/>
            <person name="Chu Y."/>
            <person name="Niederhuth C.E."/>
            <person name="Umale P."/>
            <person name="Araujo A.C."/>
            <person name="Kozik A."/>
            <person name="Kim K.D."/>
            <person name="Burow M.D."/>
            <person name="Varshney R.K."/>
            <person name="Wang X."/>
            <person name="Zhang X."/>
            <person name="Barkley N."/>
            <person name="Guimaraes P.M."/>
            <person name="Isobe S."/>
            <person name="Guo B."/>
            <person name="Liao B."/>
            <person name="Stalker H.T."/>
            <person name="Schmitz R.J."/>
            <person name="Scheffler B.E."/>
            <person name="Leal-Bertioli S.C."/>
            <person name="Xun X."/>
            <person name="Jackson S.A."/>
            <person name="Michelmore R."/>
            <person name="Ozias-Akins P."/>
        </authorList>
    </citation>
    <scope>NUCLEOTIDE SEQUENCE [LARGE SCALE GENOMIC DNA]</scope>
    <source>
        <strain evidence="1">cv. V14167</strain>
    </source>
</reference>
<gene>
    <name evidence="2" type="primary">LOC127748527</name>
</gene>
<dbReference type="Pfam" id="PF14223">
    <property type="entry name" value="Retrotran_gag_2"/>
    <property type="match status" value="1"/>
</dbReference>